<dbReference type="HOGENOM" id="CLU_1439531_0_0_6"/>
<dbReference type="InterPro" id="IPR050330">
    <property type="entry name" value="Bact_OuterMem_StrucFunc"/>
</dbReference>
<dbReference type="Gene3D" id="3.30.1330.60">
    <property type="entry name" value="OmpA-like domain"/>
    <property type="match status" value="1"/>
</dbReference>
<dbReference type="PANTHER" id="PTHR30329:SF21">
    <property type="entry name" value="LIPOPROTEIN YIAD-RELATED"/>
    <property type="match status" value="1"/>
</dbReference>
<evidence type="ECO:0000256" key="5">
    <source>
        <dbReference type="SAM" id="SignalP"/>
    </source>
</evidence>
<dbReference type="PRINTS" id="PR01021">
    <property type="entry name" value="OMPADOMAIN"/>
</dbReference>
<dbReference type="SUPFAM" id="SSF103088">
    <property type="entry name" value="OmpA-like"/>
    <property type="match status" value="1"/>
</dbReference>
<keyword evidence="8" id="KW-1185">Reference proteome</keyword>
<reference evidence="8" key="1">
    <citation type="submission" date="2011-06" db="EMBL/GenBank/DDBJ databases">
        <authorList>
            <consortium name="US DOE Joint Genome Institute (JGI-PGF)"/>
            <person name="Lucas S."/>
            <person name="Han J."/>
            <person name="Lapidus A."/>
            <person name="Cheng J.-F."/>
            <person name="Goodwin L."/>
            <person name="Pitluck S."/>
            <person name="Peters L."/>
            <person name="Land M.L."/>
            <person name="Hauser L."/>
            <person name="Vogl K."/>
            <person name="Liu Z."/>
            <person name="Overmann J."/>
            <person name="Frigaard N.-U."/>
            <person name="Bryant D.A."/>
            <person name="Woyke T.J."/>
        </authorList>
    </citation>
    <scope>NUCLEOTIDE SEQUENCE [LARGE SCALE GENOMIC DNA]</scope>
    <source>
        <strain evidence="8">970</strain>
    </source>
</reference>
<organism evidence="7 8">
    <name type="scientific">Thiorhodovibrio frisius</name>
    <dbReference type="NCBI Taxonomy" id="631362"/>
    <lineage>
        <taxon>Bacteria</taxon>
        <taxon>Pseudomonadati</taxon>
        <taxon>Pseudomonadota</taxon>
        <taxon>Gammaproteobacteria</taxon>
        <taxon>Chromatiales</taxon>
        <taxon>Chromatiaceae</taxon>
        <taxon>Thiorhodovibrio</taxon>
    </lineage>
</organism>
<protein>
    <submittedName>
        <fullName evidence="7">Outer membrane protein/peptidoglycan-associated (Lipo)protein</fullName>
    </submittedName>
</protein>
<evidence type="ECO:0000256" key="4">
    <source>
        <dbReference type="PROSITE-ProRule" id="PRU00473"/>
    </source>
</evidence>
<dbReference type="GO" id="GO:0009279">
    <property type="term" value="C:cell outer membrane"/>
    <property type="evidence" value="ECO:0007669"/>
    <property type="project" value="UniProtKB-SubCell"/>
</dbReference>
<accession>H8Z051</accession>
<dbReference type="PROSITE" id="PS51123">
    <property type="entry name" value="OMPA_2"/>
    <property type="match status" value="1"/>
</dbReference>
<sequence length="195" mass="21455">MFQKTQMHRAAGLAASAALALSLTALPAAAAMDEESYWYAKGDASLPNGQLWATNYGECWQSAYPDGPTNLPPCDLAVPEEFTLRLNFEFDKYNMANVVNRDEVARLDSYIADVRATPAQENLTVVGHTDSVGSQAYNYGLGMRRATTVRDYMIQQGLPASSIAPAQSRGKLEMLPEYPTDSVMQRRVTIHSRVD</sequence>
<keyword evidence="5" id="KW-0732">Signal</keyword>
<dbReference type="InterPro" id="IPR006665">
    <property type="entry name" value="OmpA-like"/>
</dbReference>
<dbReference type="STRING" id="631362.Thi970DRAFT_01413"/>
<dbReference type="OrthoDB" id="9805832at2"/>
<proteinExistence type="predicted"/>
<comment type="subcellular location">
    <subcellularLocation>
        <location evidence="1">Cell outer membrane</location>
    </subcellularLocation>
</comment>
<dbReference type="eggNOG" id="COG2885">
    <property type="taxonomic scope" value="Bacteria"/>
</dbReference>
<dbReference type="EMBL" id="JH603169">
    <property type="protein sequence ID" value="EIC21224.1"/>
    <property type="molecule type" value="Genomic_DNA"/>
</dbReference>
<dbReference type="Proteomes" id="UP000002964">
    <property type="component" value="Unassembled WGS sequence"/>
</dbReference>
<dbReference type="CDD" id="cd07185">
    <property type="entry name" value="OmpA_C-like"/>
    <property type="match status" value="1"/>
</dbReference>
<dbReference type="PANTHER" id="PTHR30329">
    <property type="entry name" value="STATOR ELEMENT OF FLAGELLAR MOTOR COMPLEX"/>
    <property type="match status" value="1"/>
</dbReference>
<evidence type="ECO:0000313" key="8">
    <source>
        <dbReference type="Proteomes" id="UP000002964"/>
    </source>
</evidence>
<evidence type="ECO:0000313" key="7">
    <source>
        <dbReference type="EMBL" id="EIC21224.1"/>
    </source>
</evidence>
<keyword evidence="3" id="KW-0998">Cell outer membrane</keyword>
<dbReference type="InterPro" id="IPR006664">
    <property type="entry name" value="OMP_bac"/>
</dbReference>
<evidence type="ECO:0000259" key="6">
    <source>
        <dbReference type="PROSITE" id="PS51123"/>
    </source>
</evidence>
<reference evidence="7 8" key="2">
    <citation type="submission" date="2011-11" db="EMBL/GenBank/DDBJ databases">
        <authorList>
            <consortium name="US DOE Joint Genome Institute"/>
            <person name="Lucas S."/>
            <person name="Han J."/>
            <person name="Lapidus A."/>
            <person name="Cheng J.-F."/>
            <person name="Goodwin L."/>
            <person name="Pitluck S."/>
            <person name="Peters L."/>
            <person name="Ovchinnikova G."/>
            <person name="Zhang X."/>
            <person name="Detter J.C."/>
            <person name="Han C."/>
            <person name="Tapia R."/>
            <person name="Land M."/>
            <person name="Hauser L."/>
            <person name="Kyrpides N."/>
            <person name="Ivanova N."/>
            <person name="Pagani I."/>
            <person name="Vogl K."/>
            <person name="Liu Z."/>
            <person name="Overmann J."/>
            <person name="Frigaard N.-U."/>
            <person name="Bryant D."/>
            <person name="Woyke T."/>
        </authorList>
    </citation>
    <scope>NUCLEOTIDE SEQUENCE [LARGE SCALE GENOMIC DNA]</scope>
    <source>
        <strain evidence="7 8">970</strain>
    </source>
</reference>
<feature type="signal peptide" evidence="5">
    <location>
        <begin position="1"/>
        <end position="30"/>
    </location>
</feature>
<feature type="domain" description="OmpA-like" evidence="6">
    <location>
        <begin position="75"/>
        <end position="195"/>
    </location>
</feature>
<evidence type="ECO:0000256" key="1">
    <source>
        <dbReference type="ARBA" id="ARBA00004442"/>
    </source>
</evidence>
<dbReference type="InterPro" id="IPR036737">
    <property type="entry name" value="OmpA-like_sf"/>
</dbReference>
<name>H8Z051_9GAMM</name>
<evidence type="ECO:0000256" key="3">
    <source>
        <dbReference type="ARBA" id="ARBA00023237"/>
    </source>
</evidence>
<evidence type="ECO:0000256" key="2">
    <source>
        <dbReference type="ARBA" id="ARBA00023136"/>
    </source>
</evidence>
<dbReference type="Pfam" id="PF00691">
    <property type="entry name" value="OmpA"/>
    <property type="match status" value="1"/>
</dbReference>
<keyword evidence="2 4" id="KW-0472">Membrane</keyword>
<dbReference type="RefSeq" id="WP_009147810.1">
    <property type="nucleotide sequence ID" value="NZ_CP121471.1"/>
</dbReference>
<feature type="chain" id="PRO_5003617621" evidence="5">
    <location>
        <begin position="31"/>
        <end position="195"/>
    </location>
</feature>
<gene>
    <name evidence="7" type="ORF">Thi970DRAFT_01413</name>
</gene>
<dbReference type="AlphaFoldDB" id="H8Z051"/>